<dbReference type="AlphaFoldDB" id="A0A4Y4F3A5"/>
<comment type="caution">
    <text evidence="2">The sequence shown here is derived from an EMBL/GenBank/DDBJ whole genome shotgun (WGS) entry which is preliminary data.</text>
</comment>
<name>A0A4Y4F3A5_9GAMM</name>
<dbReference type="EMBL" id="BJOC01000050">
    <property type="protein sequence ID" value="GED23783.1"/>
    <property type="molecule type" value="Genomic_DNA"/>
</dbReference>
<dbReference type="NCBIfam" id="TIGR02564">
    <property type="entry name" value="cas_Csy1"/>
    <property type="match status" value="1"/>
</dbReference>
<dbReference type="InterPro" id="IPR013397">
    <property type="entry name" value="CRISPR-assoc_prot_Csy1"/>
</dbReference>
<dbReference type="Proteomes" id="UP000319812">
    <property type="component" value="Unassembled WGS sequence"/>
</dbReference>
<evidence type="ECO:0000313" key="2">
    <source>
        <dbReference type="EMBL" id="GED23783.1"/>
    </source>
</evidence>
<proteinExistence type="predicted"/>
<dbReference type="RefSeq" id="WP_170214888.1">
    <property type="nucleotide sequence ID" value="NZ_BJOC01000050.1"/>
</dbReference>
<sequence>MSETSPPASIRELIEQFINDRFTNKTEKLAPEDPAYLKLHQQFDPQTWLAEAARRVSQLQVVTHSLKPIHPDAKGTNLYVEPSQLADNGLVGSHCLLSDFQGDVVGNAAALDVYKFLKLEWQGSSLLELAIASDDAFIDALSQDRTEAESWTRAFASITEPKGVPSSHARGKQMYWLTGDEPTDNVNYHLLAPLYATALAQPLYARLSEDRFGEHAKAARKARRDDAAFDGGYADYPNLAIQKMGGTKPQNISQLNSERGGQNYLLASLPPDWVSRDVSPPLRTESVLPRFGRRQPVRQLVNDLARRMQQNTREDEQRQKLGKNPRKTMQDRDLHDDLTASLADELLVFTFEMHRLPAGWSADDDCRLVISEQYWLDPGRAESDLEFKEARHQSDWHVDVAQRVAHWLKHTLDRRIKTNLGDPDHDFWAGQIETVMGSFRRQLDDLQDALRDASDDPEGEAA</sequence>
<reference evidence="2 3" key="1">
    <citation type="submission" date="2019-06" db="EMBL/GenBank/DDBJ databases">
        <title>Whole genome shotgun sequence of Halomonas halmophila NBRC 15537.</title>
        <authorList>
            <person name="Hosoyama A."/>
            <person name="Uohara A."/>
            <person name="Ohji S."/>
            <person name="Ichikawa N."/>
        </authorList>
    </citation>
    <scope>NUCLEOTIDE SEQUENCE [LARGE SCALE GENOMIC DNA]</scope>
    <source>
        <strain evidence="2 3">NBRC 15537</strain>
    </source>
</reference>
<accession>A0A4Y4F3A5</accession>
<protein>
    <submittedName>
        <fullName evidence="2">Type I-F CRISPR-associated protein Csy1</fullName>
    </submittedName>
</protein>
<organism evidence="2 3">
    <name type="scientific">Halomonas halmophila</name>
    <dbReference type="NCBI Taxonomy" id="252"/>
    <lineage>
        <taxon>Bacteria</taxon>
        <taxon>Pseudomonadati</taxon>
        <taxon>Pseudomonadota</taxon>
        <taxon>Gammaproteobacteria</taxon>
        <taxon>Oceanospirillales</taxon>
        <taxon>Halomonadaceae</taxon>
        <taxon>Halomonas</taxon>
    </lineage>
</organism>
<feature type="region of interest" description="Disordered" evidence="1">
    <location>
        <begin position="307"/>
        <end position="331"/>
    </location>
</feature>
<evidence type="ECO:0000313" key="3">
    <source>
        <dbReference type="Proteomes" id="UP000319812"/>
    </source>
</evidence>
<keyword evidence="3" id="KW-1185">Reference proteome</keyword>
<gene>
    <name evidence="2" type="ORF">HHA01_27600</name>
</gene>
<evidence type="ECO:0000256" key="1">
    <source>
        <dbReference type="SAM" id="MobiDB-lite"/>
    </source>
</evidence>
<dbReference type="Pfam" id="PF09611">
    <property type="entry name" value="Cas_Csy1"/>
    <property type="match status" value="1"/>
</dbReference>